<evidence type="ECO:0000256" key="8">
    <source>
        <dbReference type="ARBA" id="ARBA00023264"/>
    </source>
</evidence>
<evidence type="ECO:0000256" key="11">
    <source>
        <dbReference type="ARBA" id="ARBA00069372"/>
    </source>
</evidence>
<organism evidence="20 21">
    <name type="scientific">Salinicola corii</name>
    <dbReference type="NCBI Taxonomy" id="2606937"/>
    <lineage>
        <taxon>Bacteria</taxon>
        <taxon>Pseudomonadati</taxon>
        <taxon>Pseudomonadota</taxon>
        <taxon>Gammaproteobacteria</taxon>
        <taxon>Oceanospirillales</taxon>
        <taxon>Halomonadaceae</taxon>
        <taxon>Salinicola</taxon>
    </lineage>
</organism>
<evidence type="ECO:0000256" key="4">
    <source>
        <dbReference type="ARBA" id="ARBA00023002"/>
    </source>
</evidence>
<comment type="pathway">
    <text evidence="13">Membrane lipid metabolism; glycerophospholipid metabolism.</text>
</comment>
<evidence type="ECO:0000313" key="21">
    <source>
        <dbReference type="Proteomes" id="UP000466024"/>
    </source>
</evidence>
<comment type="function">
    <text evidence="13">Catalyzes the reduction of the glycolytic intermediate dihydroxyacetone phosphate (DHAP) to sn-glycerol 3-phosphate (G3P), the key precursor for phospholipid synthesis.</text>
</comment>
<dbReference type="EMBL" id="VTPX01000009">
    <property type="protein sequence ID" value="KAA0016897.1"/>
    <property type="molecule type" value="Genomic_DNA"/>
</dbReference>
<comment type="caution">
    <text evidence="13">Lacks conserved residue(s) required for the propagation of feature annotation.</text>
</comment>
<dbReference type="GO" id="GO:0046168">
    <property type="term" value="P:glycerol-3-phosphate catabolic process"/>
    <property type="evidence" value="ECO:0007669"/>
    <property type="project" value="InterPro"/>
</dbReference>
<keyword evidence="4 13" id="KW-0560">Oxidoreductase</keyword>
<evidence type="ECO:0000256" key="9">
    <source>
        <dbReference type="ARBA" id="ARBA00052716"/>
    </source>
</evidence>
<feature type="binding site" evidence="13">
    <location>
        <position position="251"/>
    </location>
    <ligand>
        <name>sn-glycerol 3-phosphate</name>
        <dbReference type="ChEBI" id="CHEBI:57597"/>
    </ligand>
</feature>
<dbReference type="FunFam" id="3.40.50.720:FF:000019">
    <property type="entry name" value="Glycerol-3-phosphate dehydrogenase [NAD(P)+]"/>
    <property type="match status" value="1"/>
</dbReference>
<dbReference type="FunFam" id="1.10.1040.10:FF:000001">
    <property type="entry name" value="Glycerol-3-phosphate dehydrogenase [NAD(P)+]"/>
    <property type="match status" value="1"/>
</dbReference>
<evidence type="ECO:0000259" key="18">
    <source>
        <dbReference type="Pfam" id="PF01210"/>
    </source>
</evidence>
<evidence type="ECO:0000256" key="10">
    <source>
        <dbReference type="ARBA" id="ARBA00066687"/>
    </source>
</evidence>
<dbReference type="GO" id="GO:0051287">
    <property type="term" value="F:NAD binding"/>
    <property type="evidence" value="ECO:0007669"/>
    <property type="project" value="InterPro"/>
</dbReference>
<dbReference type="InterPro" id="IPR006168">
    <property type="entry name" value="G3P_DH_NAD-dep"/>
</dbReference>
<dbReference type="InterPro" id="IPR006109">
    <property type="entry name" value="G3P_DH_NAD-dep_C"/>
</dbReference>
<comment type="subcellular location">
    <subcellularLocation>
        <location evidence="13">Cytoplasm</location>
    </subcellularLocation>
</comment>
<keyword evidence="6 13" id="KW-0443">Lipid metabolism</keyword>
<evidence type="ECO:0000256" key="2">
    <source>
        <dbReference type="ARBA" id="ARBA00022516"/>
    </source>
</evidence>
<dbReference type="AlphaFoldDB" id="A0A640WBK6"/>
<keyword evidence="5 13" id="KW-0520">NAD</keyword>
<feature type="binding site" evidence="13">
    <location>
        <position position="288"/>
    </location>
    <ligand>
        <name>NADPH</name>
        <dbReference type="ChEBI" id="CHEBI:57783"/>
    </ligand>
</feature>
<dbReference type="InterPro" id="IPR013328">
    <property type="entry name" value="6PGD_dom2"/>
</dbReference>
<evidence type="ECO:0000256" key="3">
    <source>
        <dbReference type="ARBA" id="ARBA00022857"/>
    </source>
</evidence>
<dbReference type="PIRSF" id="PIRSF000114">
    <property type="entry name" value="Glycerol-3-P_dh"/>
    <property type="match status" value="1"/>
</dbReference>
<comment type="catalytic activity">
    <reaction evidence="13">
        <text>sn-glycerol 3-phosphate + NAD(+) = dihydroxyacetone phosphate + NADH + H(+)</text>
        <dbReference type="Rhea" id="RHEA:11092"/>
        <dbReference type="ChEBI" id="CHEBI:15378"/>
        <dbReference type="ChEBI" id="CHEBI:57540"/>
        <dbReference type="ChEBI" id="CHEBI:57597"/>
        <dbReference type="ChEBI" id="CHEBI:57642"/>
        <dbReference type="ChEBI" id="CHEBI:57945"/>
        <dbReference type="EC" id="1.1.1.94"/>
    </reaction>
</comment>
<feature type="binding site" evidence="16">
    <location>
        <begin position="17"/>
        <end position="22"/>
    </location>
    <ligand>
        <name>NAD(+)</name>
        <dbReference type="ChEBI" id="CHEBI:57540"/>
    </ligand>
</feature>
<feature type="binding site" evidence="15">
    <location>
        <begin position="262"/>
        <end position="263"/>
    </location>
    <ligand>
        <name>substrate</name>
    </ligand>
</feature>
<keyword evidence="13" id="KW-0963">Cytoplasm</keyword>
<feature type="domain" description="Glycerol-3-phosphate dehydrogenase NAD-dependent N-terminal" evidence="18">
    <location>
        <begin position="12"/>
        <end position="164"/>
    </location>
</feature>
<feature type="binding site" evidence="16">
    <location>
        <position position="147"/>
    </location>
    <ligand>
        <name>NAD(+)</name>
        <dbReference type="ChEBI" id="CHEBI:57540"/>
    </ligand>
</feature>
<dbReference type="PANTHER" id="PTHR11728:SF1">
    <property type="entry name" value="GLYCEROL-3-PHOSPHATE DEHYDROGENASE [NAD(+)] 2, CHLOROPLASTIC"/>
    <property type="match status" value="1"/>
</dbReference>
<dbReference type="SUPFAM" id="SSF51735">
    <property type="entry name" value="NAD(P)-binding Rossmann-fold domains"/>
    <property type="match status" value="1"/>
</dbReference>
<dbReference type="Proteomes" id="UP000466024">
    <property type="component" value="Unassembled WGS sequence"/>
</dbReference>
<dbReference type="NCBIfam" id="NF000940">
    <property type="entry name" value="PRK00094.1-2"/>
    <property type="match status" value="1"/>
</dbReference>
<dbReference type="InterPro" id="IPR036291">
    <property type="entry name" value="NAD(P)-bd_dom_sf"/>
</dbReference>
<dbReference type="HAMAP" id="MF_00394">
    <property type="entry name" value="NAD_Glyc3P_dehydrog"/>
    <property type="match status" value="1"/>
</dbReference>
<dbReference type="Pfam" id="PF07479">
    <property type="entry name" value="NAD_Gly3P_dh_C"/>
    <property type="match status" value="1"/>
</dbReference>
<comment type="caution">
    <text evidence="20">The sequence shown here is derived from an EMBL/GenBank/DDBJ whole genome shotgun (WGS) entry which is preliminary data.</text>
</comment>
<feature type="binding site" evidence="13">
    <location>
        <position position="147"/>
    </location>
    <ligand>
        <name>NADPH</name>
        <dbReference type="ChEBI" id="CHEBI:57783"/>
    </ligand>
</feature>
<dbReference type="InterPro" id="IPR008927">
    <property type="entry name" value="6-PGluconate_DH-like_C_sf"/>
</dbReference>
<dbReference type="InterPro" id="IPR011128">
    <property type="entry name" value="G3P_DH_NAD-dep_N"/>
</dbReference>
<dbReference type="EC" id="1.1.1.94" evidence="10 13"/>
<dbReference type="SUPFAM" id="SSF48179">
    <property type="entry name" value="6-phosphogluconate dehydrogenase C-terminal domain-like"/>
    <property type="match status" value="1"/>
</dbReference>
<evidence type="ECO:0000256" key="7">
    <source>
        <dbReference type="ARBA" id="ARBA00023209"/>
    </source>
</evidence>
<dbReference type="NCBIfam" id="NF000946">
    <property type="entry name" value="PRK00094.2-4"/>
    <property type="match status" value="1"/>
</dbReference>
<evidence type="ECO:0000256" key="12">
    <source>
        <dbReference type="ARBA" id="ARBA00080511"/>
    </source>
</evidence>
<dbReference type="UniPathway" id="UPA00940"/>
<keyword evidence="2 13" id="KW-0444">Lipid biosynthesis</keyword>
<evidence type="ECO:0000256" key="5">
    <source>
        <dbReference type="ARBA" id="ARBA00023027"/>
    </source>
</evidence>
<evidence type="ECO:0000256" key="16">
    <source>
        <dbReference type="PIRSR" id="PIRSR000114-3"/>
    </source>
</evidence>
<feature type="binding site" evidence="13">
    <location>
        <position position="115"/>
    </location>
    <ligand>
        <name>NADPH</name>
        <dbReference type="ChEBI" id="CHEBI:57783"/>
    </ligand>
</feature>
<dbReference type="RefSeq" id="WP_149436307.1">
    <property type="nucleotide sequence ID" value="NZ_VTPX01000009.1"/>
</dbReference>
<feature type="binding site" evidence="13">
    <location>
        <position position="262"/>
    </location>
    <ligand>
        <name>sn-glycerol 3-phosphate</name>
        <dbReference type="ChEBI" id="CHEBI:57597"/>
    </ligand>
</feature>
<feature type="binding site" evidence="13">
    <location>
        <position position="21"/>
    </location>
    <ligand>
        <name>NADPH</name>
        <dbReference type="ChEBI" id="CHEBI:57783"/>
    </ligand>
</feature>
<feature type="binding site" evidence="13">
    <location>
        <position position="115"/>
    </location>
    <ligand>
        <name>sn-glycerol 3-phosphate</name>
        <dbReference type="ChEBI" id="CHEBI:57597"/>
    </ligand>
</feature>
<evidence type="ECO:0000256" key="1">
    <source>
        <dbReference type="ARBA" id="ARBA00011009"/>
    </source>
</evidence>
<feature type="binding site" evidence="13">
    <location>
        <position position="41"/>
    </location>
    <ligand>
        <name>NADPH</name>
        <dbReference type="ChEBI" id="CHEBI:57783"/>
    </ligand>
</feature>
<evidence type="ECO:0000256" key="6">
    <source>
        <dbReference type="ARBA" id="ARBA00023098"/>
    </source>
</evidence>
<keyword evidence="7 13" id="KW-0594">Phospholipid biosynthesis</keyword>
<evidence type="ECO:0000313" key="20">
    <source>
        <dbReference type="EMBL" id="KAA0016897.1"/>
    </source>
</evidence>
<dbReference type="Pfam" id="PF01210">
    <property type="entry name" value="NAD_Gly3P_dh_N"/>
    <property type="match status" value="1"/>
</dbReference>
<proteinExistence type="inferred from homology"/>
<dbReference type="GO" id="GO:0005975">
    <property type="term" value="P:carbohydrate metabolic process"/>
    <property type="evidence" value="ECO:0007669"/>
    <property type="project" value="InterPro"/>
</dbReference>
<evidence type="ECO:0000259" key="19">
    <source>
        <dbReference type="Pfam" id="PF07479"/>
    </source>
</evidence>
<dbReference type="GO" id="GO:0141153">
    <property type="term" value="F:glycerol-3-phosphate dehydrogenase (NADP+) activity"/>
    <property type="evidence" value="ECO:0007669"/>
    <property type="project" value="RHEA"/>
</dbReference>
<dbReference type="NCBIfam" id="NF000942">
    <property type="entry name" value="PRK00094.1-4"/>
    <property type="match status" value="1"/>
</dbReference>
<keyword evidence="8 13" id="KW-1208">Phospholipid metabolism</keyword>
<feature type="binding site" evidence="13">
    <location>
        <position position="263"/>
    </location>
    <ligand>
        <name>sn-glycerol 3-phosphate</name>
        <dbReference type="ChEBI" id="CHEBI:57597"/>
    </ligand>
</feature>
<name>A0A640WBK6_9GAMM</name>
<dbReference type="GO" id="GO:0141152">
    <property type="term" value="F:glycerol-3-phosphate dehydrogenase (NAD+) activity"/>
    <property type="evidence" value="ECO:0007669"/>
    <property type="project" value="RHEA"/>
</dbReference>
<feature type="domain" description="Glycerol-3-phosphate dehydrogenase NAD-dependent C-terminal" evidence="19">
    <location>
        <begin position="187"/>
        <end position="327"/>
    </location>
</feature>
<feature type="binding site" evidence="13">
    <location>
        <position position="261"/>
    </location>
    <ligand>
        <name>sn-glycerol 3-phosphate</name>
        <dbReference type="ChEBI" id="CHEBI:57597"/>
    </ligand>
</feature>
<dbReference type="GO" id="GO:0046167">
    <property type="term" value="P:glycerol-3-phosphate biosynthetic process"/>
    <property type="evidence" value="ECO:0007669"/>
    <property type="project" value="UniProtKB-UniRule"/>
</dbReference>
<keyword evidence="13" id="KW-0547">Nucleotide-binding</keyword>
<reference evidence="20 21" key="1">
    <citation type="submission" date="2019-08" db="EMBL/GenBank/DDBJ databases">
        <title>Bioinformatics analysis of the strain L3 and L5.</title>
        <authorList>
            <person name="Li X."/>
        </authorList>
    </citation>
    <scope>NUCLEOTIDE SEQUENCE [LARGE SCALE GENOMIC DNA]</scope>
    <source>
        <strain evidence="20 21">L3</strain>
    </source>
</reference>
<comment type="similarity">
    <text evidence="1 13 17">Belongs to the NAD-dependent glycerol-3-phosphate dehydrogenase family.</text>
</comment>
<evidence type="ECO:0000256" key="14">
    <source>
        <dbReference type="PIRSR" id="PIRSR000114-1"/>
    </source>
</evidence>
<dbReference type="PROSITE" id="PS00957">
    <property type="entry name" value="NAD_G3PDH"/>
    <property type="match status" value="1"/>
</dbReference>
<feature type="binding site" evidence="13">
    <location>
        <position position="286"/>
    </location>
    <ligand>
        <name>NADPH</name>
        <dbReference type="ChEBI" id="CHEBI:57783"/>
    </ligand>
</feature>
<feature type="binding site" evidence="16">
    <location>
        <position position="262"/>
    </location>
    <ligand>
        <name>NAD(+)</name>
        <dbReference type="ChEBI" id="CHEBI:57540"/>
    </ligand>
</feature>
<dbReference type="PRINTS" id="PR00077">
    <property type="entry name" value="GPDHDRGNASE"/>
</dbReference>
<evidence type="ECO:0000256" key="13">
    <source>
        <dbReference type="HAMAP-Rule" id="MF_00394"/>
    </source>
</evidence>
<feature type="binding site" evidence="13">
    <location>
        <position position="20"/>
    </location>
    <ligand>
        <name>NADPH</name>
        <dbReference type="ChEBI" id="CHEBI:57783"/>
    </ligand>
</feature>
<feature type="binding site" evidence="13">
    <location>
        <position position="143"/>
    </location>
    <ligand>
        <name>sn-glycerol 3-phosphate</name>
        <dbReference type="ChEBI" id="CHEBI:57597"/>
    </ligand>
</feature>
<dbReference type="GO" id="GO:0005829">
    <property type="term" value="C:cytosol"/>
    <property type="evidence" value="ECO:0007669"/>
    <property type="project" value="TreeGrafter"/>
</dbReference>
<protein>
    <recommendedName>
        <fullName evidence="11 13">Glycerol-3-phosphate dehydrogenase [NAD(P)+]</fullName>
        <ecNumber evidence="10 13">1.1.1.94</ecNumber>
    </recommendedName>
    <alternativeName>
        <fullName evidence="13">NAD(P)(+)-dependent glycerol-3-phosphate dehydrogenase</fullName>
    </alternativeName>
    <alternativeName>
        <fullName evidence="12 13">NAD(P)H-dependent dihydroxyacetone-phosphate reductase</fullName>
    </alternativeName>
</protein>
<dbReference type="PANTHER" id="PTHR11728">
    <property type="entry name" value="GLYCEROL-3-PHOSPHATE DEHYDROGENASE"/>
    <property type="match status" value="1"/>
</dbReference>
<keyword evidence="3 13" id="KW-0521">NADP</keyword>
<evidence type="ECO:0000256" key="15">
    <source>
        <dbReference type="PIRSR" id="PIRSR000114-2"/>
    </source>
</evidence>
<dbReference type="Gene3D" id="3.40.50.720">
    <property type="entry name" value="NAD(P)-binding Rossmann-like Domain"/>
    <property type="match status" value="1"/>
</dbReference>
<keyword evidence="21" id="KW-1185">Reference proteome</keyword>
<feature type="binding site" evidence="13">
    <location>
        <position position="58"/>
    </location>
    <ligand>
        <name>NADPH</name>
        <dbReference type="ChEBI" id="CHEBI:57783"/>
    </ligand>
</feature>
<feature type="binding site" evidence="13">
    <location>
        <position position="198"/>
    </location>
    <ligand>
        <name>sn-glycerol 3-phosphate</name>
        <dbReference type="ChEBI" id="CHEBI:57597"/>
    </ligand>
</feature>
<evidence type="ECO:0000256" key="17">
    <source>
        <dbReference type="RuleBase" id="RU000437"/>
    </source>
</evidence>
<comment type="catalytic activity">
    <reaction evidence="9">
        <text>sn-glycerol 3-phosphate + NADP(+) = dihydroxyacetone phosphate + NADPH + H(+)</text>
        <dbReference type="Rhea" id="RHEA:11096"/>
        <dbReference type="ChEBI" id="CHEBI:15378"/>
        <dbReference type="ChEBI" id="CHEBI:57597"/>
        <dbReference type="ChEBI" id="CHEBI:57642"/>
        <dbReference type="ChEBI" id="CHEBI:57783"/>
        <dbReference type="ChEBI" id="CHEBI:58349"/>
        <dbReference type="EC" id="1.1.1.94"/>
    </reaction>
    <physiologicalReaction direction="right-to-left" evidence="9">
        <dbReference type="Rhea" id="RHEA:11098"/>
    </physiologicalReaction>
</comment>
<feature type="binding site" evidence="15">
    <location>
        <position position="115"/>
    </location>
    <ligand>
        <name>substrate</name>
    </ligand>
</feature>
<feature type="active site" description="Proton acceptor" evidence="13 14">
    <location>
        <position position="198"/>
    </location>
</feature>
<dbReference type="Gene3D" id="1.10.1040.10">
    <property type="entry name" value="N-(1-d-carboxylethyl)-l-norvaline Dehydrogenase, domain 2"/>
    <property type="match status" value="1"/>
</dbReference>
<accession>A0A640WBK6</accession>
<dbReference type="GO" id="GO:0046474">
    <property type="term" value="P:glycerophospholipid biosynthetic process"/>
    <property type="evidence" value="ECO:0007669"/>
    <property type="project" value="TreeGrafter"/>
</dbReference>
<feature type="binding site" evidence="13">
    <location>
        <position position="262"/>
    </location>
    <ligand>
        <name>NADPH</name>
        <dbReference type="ChEBI" id="CHEBI:57783"/>
    </ligand>
</feature>
<sequence>MSDKHGAEQRMQVAVLGGGSFGTAIASIAADNGAEVRQWLRDEALVEQINREHRNGRYLPDYPINPAVVASTDLAETVAKAAVVFIAIPSKAFRSVLRQARPHLRPEQILVSTTKGIEADGFKLMSQVIEEETGSSHIGALSGPNLAAEIAQKHLTATVIASDDPVTRAYVQAALGCSYFRVYAGNDRYGAELGGSLKNIYAIAAGMAAALGMGENTRSMLMTRALAEMSRFAVALGANPMTFLGLSGVGDLIVTCSSELSRNYRVGYALGQGHDLDSAIEVLGQVAEGVNTVKLVCEKARQEEIYMPLAQGLYQVMFGGIPAKDMAKALMESEQSSDVEFMLSREAVSRAHDLAPDNE</sequence>
<gene>
    <name evidence="13" type="primary">gpsA</name>
    <name evidence="20" type="ORF">F0A16_15465</name>
</gene>